<name>A0A8S9I1B2_BRACR</name>
<dbReference type="EMBL" id="QGKY02001250">
    <property type="protein sequence ID" value="KAF2563056.1"/>
    <property type="molecule type" value="Genomic_DNA"/>
</dbReference>
<dbReference type="AlphaFoldDB" id="A0A8S9I1B2"/>
<proteinExistence type="predicted"/>
<evidence type="ECO:0000313" key="1">
    <source>
        <dbReference type="EMBL" id="KAF2563056.1"/>
    </source>
</evidence>
<accession>A0A8S9I1B2</accession>
<protein>
    <submittedName>
        <fullName evidence="1">Uncharacterized protein</fullName>
    </submittedName>
</protein>
<gene>
    <name evidence="1" type="ORF">F2Q70_00014369</name>
</gene>
<sequence>MQPNYDSSSFNNMQQQNYFHLNHYYNNLNPSTNINNLNLIPYPQIHQEFNLQSPGNNSTTSDEATEDIFVINDRKQRRMGFCMGSSPEMLTLAFVIINHHQDQVCYRYEASRLQLLNYFRVIPATILVKLVINITYGIKSVKLTWQTREIRAANWNLPSGFESKDWEEHEPQVAANGGYKGE</sequence>
<reference evidence="1" key="1">
    <citation type="submission" date="2019-12" db="EMBL/GenBank/DDBJ databases">
        <title>Genome sequencing and annotation of Brassica cretica.</title>
        <authorList>
            <person name="Studholme D.J."/>
            <person name="Sarris P.F."/>
        </authorList>
    </citation>
    <scope>NUCLEOTIDE SEQUENCE</scope>
    <source>
        <strain evidence="1">PFS-102/07</strain>
        <tissue evidence="1">Leaf</tissue>
    </source>
</reference>
<organism evidence="1">
    <name type="scientific">Brassica cretica</name>
    <name type="common">Mustard</name>
    <dbReference type="NCBI Taxonomy" id="69181"/>
    <lineage>
        <taxon>Eukaryota</taxon>
        <taxon>Viridiplantae</taxon>
        <taxon>Streptophyta</taxon>
        <taxon>Embryophyta</taxon>
        <taxon>Tracheophyta</taxon>
        <taxon>Spermatophyta</taxon>
        <taxon>Magnoliopsida</taxon>
        <taxon>eudicotyledons</taxon>
        <taxon>Gunneridae</taxon>
        <taxon>Pentapetalae</taxon>
        <taxon>rosids</taxon>
        <taxon>malvids</taxon>
        <taxon>Brassicales</taxon>
        <taxon>Brassicaceae</taxon>
        <taxon>Brassiceae</taxon>
        <taxon>Brassica</taxon>
    </lineage>
</organism>
<comment type="caution">
    <text evidence="1">The sequence shown here is derived from an EMBL/GenBank/DDBJ whole genome shotgun (WGS) entry which is preliminary data.</text>
</comment>